<name>A0A2U9IHJ6_9CREN</name>
<reference evidence="2 3" key="1">
    <citation type="submission" date="2018-05" db="EMBL/GenBank/DDBJ databases">
        <title>Complete Genome Sequences of Extremely Thermoacidophilic, Metal-Mobilizing Type-Strain Members of the Archaeal Family Sulfolobaceae: Acidianus brierleyi DSM-1651T, Acidianus sulfidivorans DSM-18786T, Metallosphaera hakonensis DSM-7519T, and Metallosphaera prunae DSM-10039T.</title>
        <authorList>
            <person name="Counts J.A."/>
            <person name="Kelly R.M."/>
        </authorList>
    </citation>
    <scope>NUCLEOTIDE SEQUENCE [LARGE SCALE GENOMIC DNA]</scope>
    <source>
        <strain evidence="2 3">DSM 1651</strain>
    </source>
</reference>
<evidence type="ECO:0000259" key="1">
    <source>
        <dbReference type="Pfam" id="PF01909"/>
    </source>
</evidence>
<organism evidence="2 3">
    <name type="scientific">Acidianus brierleyi</name>
    <dbReference type="NCBI Taxonomy" id="41673"/>
    <lineage>
        <taxon>Archaea</taxon>
        <taxon>Thermoproteota</taxon>
        <taxon>Thermoprotei</taxon>
        <taxon>Sulfolobales</taxon>
        <taxon>Sulfolobaceae</taxon>
        <taxon>Acidianus</taxon>
    </lineage>
</organism>
<dbReference type="PANTHER" id="PTHR37030">
    <property type="entry name" value="NUCLEOTIDYLTRANSFERASE"/>
    <property type="match status" value="1"/>
</dbReference>
<dbReference type="SUPFAM" id="SSF81301">
    <property type="entry name" value="Nucleotidyltransferase"/>
    <property type="match status" value="1"/>
</dbReference>
<sequence>MAERIEYFNNWRKYAYEICASLKKVLQDVMVVVFGSVVSGNYVPSLSDIDILIVSDKVGGILWQAKMNLYILSELKSDITPFEFHYSNWKDYEEFYKEFFNPRVEIRC</sequence>
<dbReference type="GeneID" id="36833176"/>
<feature type="domain" description="Polymerase nucleotidyl transferase" evidence="1">
    <location>
        <begin position="21"/>
        <end position="87"/>
    </location>
</feature>
<dbReference type="GO" id="GO:0016779">
    <property type="term" value="F:nucleotidyltransferase activity"/>
    <property type="evidence" value="ECO:0007669"/>
    <property type="project" value="InterPro"/>
</dbReference>
<dbReference type="Pfam" id="PF01909">
    <property type="entry name" value="NTP_transf_2"/>
    <property type="match status" value="1"/>
</dbReference>
<evidence type="ECO:0000313" key="3">
    <source>
        <dbReference type="Proteomes" id="UP000248044"/>
    </source>
</evidence>
<protein>
    <recommendedName>
        <fullName evidence="1">Polymerase nucleotidyl transferase domain-containing protein</fullName>
    </recommendedName>
</protein>
<gene>
    <name evidence="2" type="ORF">DFR85_13430</name>
</gene>
<dbReference type="PANTHER" id="PTHR37030:SF3">
    <property type="entry name" value="POLYMERASE NUCLEOTIDYL TRANSFERASE DOMAIN-CONTAINING PROTEIN"/>
    <property type="match status" value="1"/>
</dbReference>
<dbReference type="InterPro" id="IPR043519">
    <property type="entry name" value="NT_sf"/>
</dbReference>
<dbReference type="AlphaFoldDB" id="A0A2U9IHJ6"/>
<dbReference type="OrthoDB" id="9287at2157"/>
<dbReference type="InterPro" id="IPR002934">
    <property type="entry name" value="Polymerase_NTP_transf_dom"/>
</dbReference>
<dbReference type="KEGG" id="abri:DFR85_13430"/>
<dbReference type="RefSeq" id="WP_110271323.1">
    <property type="nucleotide sequence ID" value="NZ_CP029289.2"/>
</dbReference>
<dbReference type="EMBL" id="CP029289">
    <property type="protein sequence ID" value="AWR95445.1"/>
    <property type="molecule type" value="Genomic_DNA"/>
</dbReference>
<evidence type="ECO:0000313" key="2">
    <source>
        <dbReference type="EMBL" id="AWR95445.1"/>
    </source>
</evidence>
<accession>A0A2U9IHJ6</accession>
<proteinExistence type="predicted"/>
<keyword evidence="3" id="KW-1185">Reference proteome</keyword>
<dbReference type="Proteomes" id="UP000248044">
    <property type="component" value="Chromosome"/>
</dbReference>
<dbReference type="Gene3D" id="3.30.460.10">
    <property type="entry name" value="Beta Polymerase, domain 2"/>
    <property type="match status" value="1"/>
</dbReference>